<feature type="domain" description="Myb/SANT-like" evidence="2">
    <location>
        <begin position="4"/>
        <end position="97"/>
    </location>
</feature>
<evidence type="ECO:0000313" key="3">
    <source>
        <dbReference type="EMBL" id="RHZ00815.1"/>
    </source>
</evidence>
<evidence type="ECO:0000313" key="4">
    <source>
        <dbReference type="Proteomes" id="UP000285712"/>
    </source>
</evidence>
<evidence type="ECO:0000256" key="1">
    <source>
        <dbReference type="SAM" id="MobiDB-lite"/>
    </source>
</evidence>
<dbReference type="EMBL" id="QUTG01000952">
    <property type="protein sequence ID" value="RHZ00815.1"/>
    <property type="molecule type" value="Genomic_DNA"/>
</dbReference>
<feature type="region of interest" description="Disordered" evidence="1">
    <location>
        <begin position="159"/>
        <end position="200"/>
    </location>
</feature>
<dbReference type="VEuPathDB" id="FungiDB:H257_14258"/>
<reference evidence="3 4" key="1">
    <citation type="submission" date="2018-08" db="EMBL/GenBank/DDBJ databases">
        <title>Aphanomyces genome sequencing and annotation.</title>
        <authorList>
            <person name="Minardi D."/>
            <person name="Oidtmann B."/>
            <person name="Van Der Giezen M."/>
            <person name="Studholme D.J."/>
        </authorList>
    </citation>
    <scope>NUCLEOTIDE SEQUENCE [LARGE SCALE GENOMIC DNA]</scope>
    <source>
        <strain evidence="3 4">Sv</strain>
    </source>
</reference>
<comment type="caution">
    <text evidence="3">The sequence shown here is derived from an EMBL/GenBank/DDBJ whole genome shotgun (WGS) entry which is preliminary data.</text>
</comment>
<sequence>MGIWTYELDKTWLEELDHQVVVLGKKSNSGLKKEAWTAVLKTLNNAHNLDRTMVQLKSRYDTIKGMYGVVVKLANSSGMGWESSRCRVECLSTTWDDVLAGKPKSWRTWQNRPFPQFAHCETLFRGTMATGRLATASTAPPPAQVYHNEYEHEHGEVLENDAGNDSSTDEVPSNQVDAGRARHSASTEERQKKRQRTSLASKLSNDFRAVNDAAVKELELLTQVLRPSSVGIGMSPTERAIRTVQQDFADELEIDDMVLAFDIMENGTGAAMFLCMEGENRSAWLHRQLNQLTTTTIA</sequence>
<dbReference type="InterPro" id="IPR024752">
    <property type="entry name" value="Myb/SANT-like_dom"/>
</dbReference>
<proteinExistence type="predicted"/>
<feature type="compositionally biased region" description="Polar residues" evidence="1">
    <location>
        <begin position="163"/>
        <end position="176"/>
    </location>
</feature>
<protein>
    <recommendedName>
        <fullName evidence="2">Myb/SANT-like domain-containing protein</fullName>
    </recommendedName>
</protein>
<name>A0A3R6XHW1_APHAT</name>
<organism evidence="3 4">
    <name type="scientific">Aphanomyces astaci</name>
    <name type="common">Crayfish plague agent</name>
    <dbReference type="NCBI Taxonomy" id="112090"/>
    <lineage>
        <taxon>Eukaryota</taxon>
        <taxon>Sar</taxon>
        <taxon>Stramenopiles</taxon>
        <taxon>Oomycota</taxon>
        <taxon>Saprolegniomycetes</taxon>
        <taxon>Saprolegniales</taxon>
        <taxon>Verrucalvaceae</taxon>
        <taxon>Aphanomyces</taxon>
    </lineage>
</organism>
<accession>A0A3R6XHW1</accession>
<dbReference type="PANTHER" id="PTHR46929:SF3">
    <property type="entry name" value="MYB_SANT-LIKE DOMAIN-CONTAINING PROTEIN"/>
    <property type="match status" value="1"/>
</dbReference>
<dbReference type="AlphaFoldDB" id="A0A3R6XHW1"/>
<dbReference type="Pfam" id="PF12776">
    <property type="entry name" value="Myb_DNA-bind_3"/>
    <property type="match status" value="1"/>
</dbReference>
<evidence type="ECO:0000259" key="2">
    <source>
        <dbReference type="Pfam" id="PF12776"/>
    </source>
</evidence>
<dbReference type="PANTHER" id="PTHR46929">
    <property type="entry name" value="EXPRESSED PROTEIN"/>
    <property type="match status" value="1"/>
</dbReference>
<gene>
    <name evidence="3" type="ORF">DYB35_006275</name>
</gene>
<dbReference type="Proteomes" id="UP000285712">
    <property type="component" value="Unassembled WGS sequence"/>
</dbReference>